<name>A0AAN9GG54_9CAEN</name>
<keyword evidence="2" id="KW-0812">Transmembrane</keyword>
<evidence type="ECO:0000313" key="3">
    <source>
        <dbReference type="EMBL" id="KAK7107703.1"/>
    </source>
</evidence>
<feature type="region of interest" description="Disordered" evidence="1">
    <location>
        <begin position="374"/>
        <end position="421"/>
    </location>
</feature>
<evidence type="ECO:0000313" key="4">
    <source>
        <dbReference type="Proteomes" id="UP001374579"/>
    </source>
</evidence>
<comment type="caution">
    <text evidence="3">The sequence shown here is derived from an EMBL/GenBank/DDBJ whole genome shotgun (WGS) entry which is preliminary data.</text>
</comment>
<evidence type="ECO:0000256" key="1">
    <source>
        <dbReference type="SAM" id="MobiDB-lite"/>
    </source>
</evidence>
<feature type="region of interest" description="Disordered" evidence="1">
    <location>
        <begin position="299"/>
        <end position="328"/>
    </location>
</feature>
<feature type="compositionally biased region" description="Polar residues" evidence="1">
    <location>
        <begin position="396"/>
        <end position="415"/>
    </location>
</feature>
<organism evidence="3 4">
    <name type="scientific">Littorina saxatilis</name>
    <dbReference type="NCBI Taxonomy" id="31220"/>
    <lineage>
        <taxon>Eukaryota</taxon>
        <taxon>Metazoa</taxon>
        <taxon>Spiralia</taxon>
        <taxon>Lophotrochozoa</taxon>
        <taxon>Mollusca</taxon>
        <taxon>Gastropoda</taxon>
        <taxon>Caenogastropoda</taxon>
        <taxon>Littorinimorpha</taxon>
        <taxon>Littorinoidea</taxon>
        <taxon>Littorinidae</taxon>
        <taxon>Littorina</taxon>
    </lineage>
</organism>
<dbReference type="AlphaFoldDB" id="A0AAN9GG54"/>
<reference evidence="3 4" key="1">
    <citation type="submission" date="2024-02" db="EMBL/GenBank/DDBJ databases">
        <title>Chromosome-scale genome assembly of the rough periwinkle Littorina saxatilis.</title>
        <authorList>
            <person name="De Jode A."/>
            <person name="Faria R."/>
            <person name="Formenti G."/>
            <person name="Sims Y."/>
            <person name="Smith T.P."/>
            <person name="Tracey A."/>
            <person name="Wood J.M.D."/>
            <person name="Zagrodzka Z.B."/>
            <person name="Johannesson K."/>
            <person name="Butlin R.K."/>
            <person name="Leder E.H."/>
        </authorList>
    </citation>
    <scope>NUCLEOTIDE SEQUENCE [LARGE SCALE GENOMIC DNA]</scope>
    <source>
        <strain evidence="3">Snail1</strain>
        <tissue evidence="3">Muscle</tissue>
    </source>
</reference>
<sequence>MATPHTLWWGGCDTFLSLVFAVSAGLLVTASIALASQEPRVLESQTCYGSGNCSLHTLDCGASHRLAILQASYGFQPTEVHQRCQGEGGLQNCTQQCCSYNSSTDCRQEFSEDNLQRVQAECSHNQSCQIGSQRGDNTICDPVTRAVTSTYSILKAVCVPDDVTIDPCADTTTSGNMMSLYYTQPSKDNCYCRIDTTTTTTGNNNNDNTVQITAYDVQASTRGWSAEVTDIGGVRVVRYEGAAMVFPAKSVRTSSLPLTVAFALSDTAMPQRVWLGFQGTSTSFTLRCGQNARDYEASLSTSTVKSTTKSSRNVVSESPVSDKQDTDDEDTTDIIVYAAVTLFSLIVGAFLYVFVKKIRKKGCPRWCPPPIRDLECGKNDNDDNNNNAGQSRRRSSTATGDNDQHNKNSAITNGNIPRLSANGRTMHDLELARANGHCNSFPRRSALDLYKRPRGSLHSLRRPSFGDLENISESDEESSFHTRHNHSSLSLYEQEQIFKMVESKLAPLALDEDEDEEEEGKEQRKERKNSKVDEDDVFHKNSYQKEEEEEEGEEATRSPVKFSLGGVSVSSDTDLEHLDQKHHQTKL</sequence>
<dbReference type="EMBL" id="JBAMIC010000004">
    <property type="protein sequence ID" value="KAK7107703.1"/>
    <property type="molecule type" value="Genomic_DNA"/>
</dbReference>
<dbReference type="Proteomes" id="UP001374579">
    <property type="component" value="Unassembled WGS sequence"/>
</dbReference>
<feature type="compositionally biased region" description="Low complexity" evidence="1">
    <location>
        <begin position="299"/>
        <end position="316"/>
    </location>
</feature>
<evidence type="ECO:0000256" key="2">
    <source>
        <dbReference type="SAM" id="Phobius"/>
    </source>
</evidence>
<feature type="region of interest" description="Disordered" evidence="1">
    <location>
        <begin position="456"/>
        <end position="487"/>
    </location>
</feature>
<feature type="compositionally biased region" description="Basic and acidic residues" evidence="1">
    <location>
        <begin position="574"/>
        <end position="587"/>
    </location>
</feature>
<keyword evidence="2" id="KW-1133">Transmembrane helix</keyword>
<proteinExistence type="predicted"/>
<gene>
    <name evidence="3" type="ORF">V1264_015582</name>
</gene>
<keyword evidence="4" id="KW-1185">Reference proteome</keyword>
<feature type="compositionally biased region" description="Basic and acidic residues" evidence="1">
    <location>
        <begin position="521"/>
        <end position="545"/>
    </location>
</feature>
<feature type="region of interest" description="Disordered" evidence="1">
    <location>
        <begin position="508"/>
        <end position="587"/>
    </location>
</feature>
<feature type="transmembrane region" description="Helical" evidence="2">
    <location>
        <begin position="334"/>
        <end position="355"/>
    </location>
</feature>
<protein>
    <submittedName>
        <fullName evidence="3">Uncharacterized protein</fullName>
    </submittedName>
</protein>
<accession>A0AAN9GG54</accession>
<feature type="compositionally biased region" description="Acidic residues" evidence="1">
    <location>
        <begin position="510"/>
        <end position="520"/>
    </location>
</feature>
<keyword evidence="2" id="KW-0472">Membrane</keyword>